<accession>A0ABS0YLZ5</accession>
<proteinExistence type="predicted"/>
<comment type="caution">
    <text evidence="1">The sequence shown here is derived from an EMBL/GenBank/DDBJ whole genome shotgun (WGS) entry which is preliminary data.</text>
</comment>
<sequence>MHKPIEHPSLKIDRVAVIDDDEKEIEIAVWQIEDAGLEPVVITGPFENIDDLMAKIMSSAQAALCDHRLNPYGYATFNGASLVARLYENKVPAILITQYNEMDTAVSIREWRRHIPVLLPRHQATSETIVKGFEKCLSELFGNIHLNRKPHRVLLRIDNLTQDGGENVIDAFLPGWDFQRAVRFPAALIQCEIEPKVGQYLFAKVNIGSVDPDELFFFDFEVAPEPEEDDGLA</sequence>
<evidence type="ECO:0000313" key="2">
    <source>
        <dbReference type="Proteomes" id="UP000641025"/>
    </source>
</evidence>
<evidence type="ECO:0008006" key="3">
    <source>
        <dbReference type="Google" id="ProtNLM"/>
    </source>
</evidence>
<dbReference type="EMBL" id="JAEMHK010000001">
    <property type="protein sequence ID" value="MBJ6798545.1"/>
    <property type="molecule type" value="Genomic_DNA"/>
</dbReference>
<protein>
    <recommendedName>
        <fullName evidence="3">Response regulatory domain-containing protein</fullName>
    </recommendedName>
</protein>
<organism evidence="1 2">
    <name type="scientific">Geomonas propionica</name>
    <dbReference type="NCBI Taxonomy" id="2798582"/>
    <lineage>
        <taxon>Bacteria</taxon>
        <taxon>Pseudomonadati</taxon>
        <taxon>Thermodesulfobacteriota</taxon>
        <taxon>Desulfuromonadia</taxon>
        <taxon>Geobacterales</taxon>
        <taxon>Geobacteraceae</taxon>
        <taxon>Geomonas</taxon>
    </lineage>
</organism>
<reference evidence="1 2" key="1">
    <citation type="submission" date="2020-12" db="EMBL/GenBank/DDBJ databases">
        <title>Geomonas sp. Red259, isolated from paddy soil.</title>
        <authorList>
            <person name="Xu Z."/>
            <person name="Zhang Z."/>
            <person name="Masuda Y."/>
            <person name="Itoh H."/>
            <person name="Senoo K."/>
        </authorList>
    </citation>
    <scope>NUCLEOTIDE SEQUENCE [LARGE SCALE GENOMIC DNA]</scope>
    <source>
        <strain evidence="1 2">Red259</strain>
    </source>
</reference>
<dbReference type="Proteomes" id="UP000641025">
    <property type="component" value="Unassembled WGS sequence"/>
</dbReference>
<dbReference type="SUPFAM" id="SSF52172">
    <property type="entry name" value="CheY-like"/>
    <property type="match status" value="1"/>
</dbReference>
<gene>
    <name evidence="1" type="ORF">JFN90_00180</name>
</gene>
<dbReference type="InterPro" id="IPR011006">
    <property type="entry name" value="CheY-like_superfamily"/>
</dbReference>
<evidence type="ECO:0000313" key="1">
    <source>
        <dbReference type="EMBL" id="MBJ6798545.1"/>
    </source>
</evidence>
<dbReference type="RefSeq" id="WP_199393086.1">
    <property type="nucleotide sequence ID" value="NZ_JAEMHK010000001.1"/>
</dbReference>
<name>A0ABS0YLZ5_9BACT</name>
<keyword evidence="2" id="KW-1185">Reference proteome</keyword>